<evidence type="ECO:0000313" key="9">
    <source>
        <dbReference type="Proteomes" id="UP000660024"/>
    </source>
</evidence>
<keyword evidence="4" id="KW-0472">Membrane</keyword>
<comment type="subcellular location">
    <subcellularLocation>
        <location evidence="1">Cell outer membrane</location>
    </subcellularLocation>
</comment>
<comment type="similarity">
    <text evidence="2">Belongs to the SusD family.</text>
</comment>
<feature type="domain" description="RagB/SusD" evidence="6">
    <location>
        <begin position="357"/>
        <end position="637"/>
    </location>
</feature>
<dbReference type="Pfam" id="PF14322">
    <property type="entry name" value="SusD-like_3"/>
    <property type="match status" value="1"/>
</dbReference>
<evidence type="ECO:0000256" key="1">
    <source>
        <dbReference type="ARBA" id="ARBA00004442"/>
    </source>
</evidence>
<reference evidence="8 9" key="1">
    <citation type="submission" date="2020-12" db="EMBL/GenBank/DDBJ databases">
        <title>Bacterial novel species Pedobacter sp. SD-b isolated from soil.</title>
        <authorList>
            <person name="Jung H.-Y."/>
        </authorList>
    </citation>
    <scope>NUCLEOTIDE SEQUENCE [LARGE SCALE GENOMIC DNA]</scope>
    <source>
        <strain evidence="8 9">SD-b</strain>
    </source>
</reference>
<sequence length="637" mass="71659">MKKYNYLYLFLVSFFLFGCEKYLDKVPEFDGLQQKDVFSDIRLARNFLDGAYTNLLSEVSARDGDSDWLPAMTMGGEGYPGRLELNVPETYNSYAQGDYITLINRKPGDLQTPYFVDRYFEGWKGIRTVNSLLENVDLIKNSTPTDVERLKGQAHFLRAFFYHLITKRHGGVIYLKENLDLNGSLDRKRESYASNLANMIADLDLAINELPITWESENVGRPTKGAAMALKSRITLFAASPLVNTTNSPGPWETAAKAAADLINFANTNGLYQLVSASGANSISVGHNGADLNQPELDALKPYRNIFIGQGVSKEIPQEVIFMEPNQLFDYPSNKFINPIPRLSLTTGFDILKGNNSPMCIGALANFVSKFETKNGLAIEDDATYNPQEPFINRDPRFYSDILFNGVNFKHTVGALNATGVTDLAVVNKQGKLGLDLHDPATPANLLWRVRNLTGYMVRKWCPNGAYWENGNKGSWDFHVNNNLMRMSEIYLNYAEAANEAYGPNGSAPGLSITALQAVNLIRNRVGMPNVNAMYTGSKDLLRKRIKNERAIELCFEGFRYDDLRRWRDASLPENEKVYFLEMRWQGAVSATYPTGFKYDVVEKANLAKTFNERNYWWPIPSSELVAAPSFSQTPGW</sequence>
<dbReference type="EMBL" id="JAEHFY010000021">
    <property type="protein sequence ID" value="MBK0384058.1"/>
    <property type="molecule type" value="Genomic_DNA"/>
</dbReference>
<gene>
    <name evidence="8" type="ORF">I5M32_13900</name>
</gene>
<comment type="caution">
    <text evidence="8">The sequence shown here is derived from an EMBL/GenBank/DDBJ whole genome shotgun (WGS) entry which is preliminary data.</text>
</comment>
<dbReference type="PROSITE" id="PS51257">
    <property type="entry name" value="PROKAR_LIPOPROTEIN"/>
    <property type="match status" value="1"/>
</dbReference>
<name>A0ABS1BME6_9SPHI</name>
<accession>A0ABS1BME6</accession>
<dbReference type="Pfam" id="PF07980">
    <property type="entry name" value="SusD_RagB"/>
    <property type="match status" value="1"/>
</dbReference>
<organism evidence="8 9">
    <name type="scientific">Pedobacter segetis</name>
    <dbReference type="NCBI Taxonomy" id="2793069"/>
    <lineage>
        <taxon>Bacteria</taxon>
        <taxon>Pseudomonadati</taxon>
        <taxon>Bacteroidota</taxon>
        <taxon>Sphingobacteriia</taxon>
        <taxon>Sphingobacteriales</taxon>
        <taxon>Sphingobacteriaceae</taxon>
        <taxon>Pedobacter</taxon>
    </lineage>
</organism>
<feature type="domain" description="SusD-like N-terminal" evidence="7">
    <location>
        <begin position="113"/>
        <end position="236"/>
    </location>
</feature>
<evidence type="ECO:0000256" key="3">
    <source>
        <dbReference type="ARBA" id="ARBA00022729"/>
    </source>
</evidence>
<dbReference type="Proteomes" id="UP000660024">
    <property type="component" value="Unassembled WGS sequence"/>
</dbReference>
<dbReference type="SUPFAM" id="SSF48452">
    <property type="entry name" value="TPR-like"/>
    <property type="match status" value="1"/>
</dbReference>
<keyword evidence="5" id="KW-0998">Cell outer membrane</keyword>
<evidence type="ECO:0000256" key="4">
    <source>
        <dbReference type="ARBA" id="ARBA00023136"/>
    </source>
</evidence>
<dbReference type="Gene3D" id="1.25.40.390">
    <property type="match status" value="1"/>
</dbReference>
<evidence type="ECO:0000256" key="2">
    <source>
        <dbReference type="ARBA" id="ARBA00006275"/>
    </source>
</evidence>
<keyword evidence="3" id="KW-0732">Signal</keyword>
<evidence type="ECO:0000256" key="5">
    <source>
        <dbReference type="ARBA" id="ARBA00023237"/>
    </source>
</evidence>
<proteinExistence type="inferred from homology"/>
<evidence type="ECO:0000259" key="6">
    <source>
        <dbReference type="Pfam" id="PF07980"/>
    </source>
</evidence>
<dbReference type="InterPro" id="IPR033985">
    <property type="entry name" value="SusD-like_N"/>
</dbReference>
<keyword evidence="9" id="KW-1185">Reference proteome</keyword>
<evidence type="ECO:0000259" key="7">
    <source>
        <dbReference type="Pfam" id="PF14322"/>
    </source>
</evidence>
<dbReference type="RefSeq" id="WP_200587415.1">
    <property type="nucleotide sequence ID" value="NZ_JAEHFY010000021.1"/>
</dbReference>
<protein>
    <submittedName>
        <fullName evidence="8">RagB/SusD family nutrient uptake outer membrane protein</fullName>
    </submittedName>
</protein>
<dbReference type="InterPro" id="IPR012944">
    <property type="entry name" value="SusD_RagB_dom"/>
</dbReference>
<evidence type="ECO:0000313" key="8">
    <source>
        <dbReference type="EMBL" id="MBK0384058.1"/>
    </source>
</evidence>
<dbReference type="InterPro" id="IPR011990">
    <property type="entry name" value="TPR-like_helical_dom_sf"/>
</dbReference>